<feature type="chain" id="PRO_5045897596" description="Immunoglobulin-like beta-sandwich domain-containing protein" evidence="1">
    <location>
        <begin position="25"/>
        <end position="107"/>
    </location>
</feature>
<evidence type="ECO:0000313" key="3">
    <source>
        <dbReference type="EMBL" id="WAR04910.1"/>
    </source>
</evidence>
<feature type="signal peptide" evidence="1">
    <location>
        <begin position="1"/>
        <end position="24"/>
    </location>
</feature>
<organism evidence="3 4">
    <name type="scientific">Mya arenaria</name>
    <name type="common">Soft-shell clam</name>
    <dbReference type="NCBI Taxonomy" id="6604"/>
    <lineage>
        <taxon>Eukaryota</taxon>
        <taxon>Metazoa</taxon>
        <taxon>Spiralia</taxon>
        <taxon>Lophotrochozoa</taxon>
        <taxon>Mollusca</taxon>
        <taxon>Bivalvia</taxon>
        <taxon>Autobranchia</taxon>
        <taxon>Heteroconchia</taxon>
        <taxon>Euheterodonta</taxon>
        <taxon>Imparidentia</taxon>
        <taxon>Neoheterodontei</taxon>
        <taxon>Myida</taxon>
        <taxon>Myoidea</taxon>
        <taxon>Myidae</taxon>
        <taxon>Mya</taxon>
    </lineage>
</organism>
<name>A0ABY7E4G7_MYAAR</name>
<dbReference type="InterPro" id="IPR013783">
    <property type="entry name" value="Ig-like_fold"/>
</dbReference>
<dbReference type="SUPFAM" id="SSF48726">
    <property type="entry name" value="Immunoglobulin"/>
    <property type="match status" value="1"/>
</dbReference>
<reference evidence="3" key="1">
    <citation type="submission" date="2022-11" db="EMBL/GenBank/DDBJ databases">
        <title>Centuries of genome instability and evolution in soft-shell clam transmissible cancer (bioRxiv).</title>
        <authorList>
            <person name="Hart S.F.M."/>
            <person name="Yonemitsu M.A."/>
            <person name="Giersch R.M."/>
            <person name="Beal B.F."/>
            <person name="Arriagada G."/>
            <person name="Davis B.W."/>
            <person name="Ostrander E.A."/>
            <person name="Goff S.P."/>
            <person name="Metzger M.J."/>
        </authorList>
    </citation>
    <scope>NUCLEOTIDE SEQUENCE</scope>
    <source>
        <strain evidence="3">MELC-2E11</strain>
        <tissue evidence="3">Siphon/mantle</tissue>
    </source>
</reference>
<dbReference type="Gene3D" id="2.60.40.10">
    <property type="entry name" value="Immunoglobulins"/>
    <property type="match status" value="1"/>
</dbReference>
<evidence type="ECO:0000259" key="2">
    <source>
        <dbReference type="Pfam" id="PF00047"/>
    </source>
</evidence>
<accession>A0ABY7E4G7</accession>
<evidence type="ECO:0000313" key="4">
    <source>
        <dbReference type="Proteomes" id="UP001164746"/>
    </source>
</evidence>
<evidence type="ECO:0000256" key="1">
    <source>
        <dbReference type="SAM" id="SignalP"/>
    </source>
</evidence>
<feature type="non-terminal residue" evidence="3">
    <location>
        <position position="107"/>
    </location>
</feature>
<dbReference type="InterPro" id="IPR013151">
    <property type="entry name" value="Immunoglobulin_dom"/>
</dbReference>
<keyword evidence="1" id="KW-0732">Signal</keyword>
<dbReference type="Pfam" id="PF00047">
    <property type="entry name" value="ig"/>
    <property type="match status" value="1"/>
</dbReference>
<feature type="domain" description="Immunoglobulin-like beta-sandwich" evidence="2">
    <location>
        <begin position="43"/>
        <end position="91"/>
    </location>
</feature>
<dbReference type="Proteomes" id="UP001164746">
    <property type="component" value="Chromosome 5"/>
</dbReference>
<dbReference type="InterPro" id="IPR036179">
    <property type="entry name" value="Ig-like_dom_sf"/>
</dbReference>
<proteinExistence type="predicted"/>
<gene>
    <name evidence="3" type="ORF">MAR_020279</name>
</gene>
<dbReference type="EMBL" id="CP111016">
    <property type="protein sequence ID" value="WAR04910.1"/>
    <property type="molecule type" value="Genomic_DNA"/>
</dbReference>
<sequence>MDCMWFILTIAYILFCLPSHQCEGDDVKVEFSSSYINRDTSLVKWWKYLQNKPSLINTTLQRFHTDVQHGSVTLTIRNVTAEDTGLYTAYLRGITCSPPETVLITVK</sequence>
<keyword evidence="4" id="KW-1185">Reference proteome</keyword>
<protein>
    <recommendedName>
        <fullName evidence="2">Immunoglobulin-like beta-sandwich domain-containing protein</fullName>
    </recommendedName>
</protein>